<protein>
    <submittedName>
        <fullName evidence="2">Uncharacterized protein</fullName>
    </submittedName>
</protein>
<feature type="compositionally biased region" description="Polar residues" evidence="1">
    <location>
        <begin position="374"/>
        <end position="398"/>
    </location>
</feature>
<feature type="compositionally biased region" description="Basic and acidic residues" evidence="1">
    <location>
        <begin position="442"/>
        <end position="460"/>
    </location>
</feature>
<keyword evidence="3" id="KW-1185">Reference proteome</keyword>
<dbReference type="OrthoDB" id="2263149at2759"/>
<comment type="caution">
    <text evidence="2">The sequence shown here is derived from an EMBL/GenBank/DDBJ whole genome shotgun (WGS) entry which is preliminary data.</text>
</comment>
<dbReference type="EMBL" id="JAEPRD010000107">
    <property type="protein sequence ID" value="KAG2198661.1"/>
    <property type="molecule type" value="Genomic_DNA"/>
</dbReference>
<feature type="compositionally biased region" description="Polar residues" evidence="1">
    <location>
        <begin position="104"/>
        <end position="121"/>
    </location>
</feature>
<name>A0A8H7QW44_9FUNG</name>
<feature type="compositionally biased region" description="Basic and acidic residues" evidence="1">
    <location>
        <begin position="361"/>
        <end position="370"/>
    </location>
</feature>
<feature type="region of interest" description="Disordered" evidence="1">
    <location>
        <begin position="226"/>
        <end position="398"/>
    </location>
</feature>
<proteinExistence type="predicted"/>
<sequence>MDNQHMNPNIMHNMGQDQGVDSHVPHHELNGHSLTDSHGSFDHNRHLGFGSHSDHANNQYGDMNSQHIGMNNTPIHDQYSQDNFNAQNGGIAPQRTEMNNYPQNSMHNPSATLGQDNNLYDQGSGRHSHLHSQGSGHHSPIHDKVAGMVHRDQSHNQLGDDRNLAGATVEDINRATHQQTDPPFVPGMSDLQTPGHKHHLSNSVPSASGQFIGNSTTRTYPAHDLYQAGSNDSSPKTRPMSHPVLGNNDYSQNMASTSQPISGNNMHPSMDRSLPDNYSSNMSPTDRNFSGSQTSNMSPMEHHMPGNHSSGMSPTEHHLPGHRSSGASPMDHHISGRHSADMTPTSHPFPGNNNNTSILNKHPEHSRGRDVVSAVSSTPSEYGSSSDNMSPRTASSQDMPVADKNAFIESNATKKHWQHSMSPAARAKELGAEMQQVLQTRKSPERKSLKIGEKKEYKLD</sequence>
<feature type="compositionally biased region" description="Polar residues" evidence="1">
    <location>
        <begin position="248"/>
        <end position="267"/>
    </location>
</feature>
<dbReference type="AlphaFoldDB" id="A0A8H7QW44"/>
<evidence type="ECO:0000313" key="3">
    <source>
        <dbReference type="Proteomes" id="UP000603453"/>
    </source>
</evidence>
<accession>A0A8H7QW44</accession>
<organism evidence="2 3">
    <name type="scientific">Mucor saturninus</name>
    <dbReference type="NCBI Taxonomy" id="64648"/>
    <lineage>
        <taxon>Eukaryota</taxon>
        <taxon>Fungi</taxon>
        <taxon>Fungi incertae sedis</taxon>
        <taxon>Mucoromycota</taxon>
        <taxon>Mucoromycotina</taxon>
        <taxon>Mucoromycetes</taxon>
        <taxon>Mucorales</taxon>
        <taxon>Mucorineae</taxon>
        <taxon>Mucoraceae</taxon>
        <taxon>Mucor</taxon>
    </lineage>
</organism>
<dbReference type="Proteomes" id="UP000603453">
    <property type="component" value="Unassembled WGS sequence"/>
</dbReference>
<feature type="compositionally biased region" description="Polar residues" evidence="1">
    <location>
        <begin position="342"/>
        <end position="359"/>
    </location>
</feature>
<evidence type="ECO:0000313" key="2">
    <source>
        <dbReference type="EMBL" id="KAG2198661.1"/>
    </source>
</evidence>
<gene>
    <name evidence="2" type="ORF">INT47_001800</name>
</gene>
<reference evidence="2" key="1">
    <citation type="submission" date="2020-12" db="EMBL/GenBank/DDBJ databases">
        <title>Metabolic potential, ecology and presence of endohyphal bacteria is reflected in genomic diversity of Mucoromycotina.</title>
        <authorList>
            <person name="Muszewska A."/>
            <person name="Okrasinska A."/>
            <person name="Steczkiewicz K."/>
            <person name="Drgas O."/>
            <person name="Orlowska M."/>
            <person name="Perlinska-Lenart U."/>
            <person name="Aleksandrzak-Piekarczyk T."/>
            <person name="Szatraj K."/>
            <person name="Zielenkiewicz U."/>
            <person name="Pilsyk S."/>
            <person name="Malc E."/>
            <person name="Mieczkowski P."/>
            <person name="Kruszewska J.S."/>
            <person name="Biernat P."/>
            <person name="Pawlowska J."/>
        </authorList>
    </citation>
    <scope>NUCLEOTIDE SEQUENCE</scope>
    <source>
        <strain evidence="2">WA0000017839</strain>
    </source>
</reference>
<evidence type="ECO:0000256" key="1">
    <source>
        <dbReference type="SAM" id="MobiDB-lite"/>
    </source>
</evidence>
<feature type="compositionally biased region" description="Basic and acidic residues" evidence="1">
    <location>
        <begin position="330"/>
        <end position="340"/>
    </location>
</feature>
<feature type="compositionally biased region" description="Polar residues" evidence="1">
    <location>
        <begin position="276"/>
        <end position="298"/>
    </location>
</feature>
<feature type="region of interest" description="Disordered" evidence="1">
    <location>
        <begin position="104"/>
        <end position="142"/>
    </location>
</feature>
<feature type="region of interest" description="Disordered" evidence="1">
    <location>
        <begin position="411"/>
        <end position="460"/>
    </location>
</feature>